<dbReference type="GO" id="GO:0009088">
    <property type="term" value="P:threonine biosynthetic process"/>
    <property type="evidence" value="ECO:0007669"/>
    <property type="project" value="UniProtKB-UniPathway"/>
</dbReference>
<feature type="binding site" evidence="8">
    <location>
        <position position="63"/>
    </location>
    <ligand>
        <name>substrate</name>
    </ligand>
</feature>
<accession>A0A1M5NJL5</accession>
<keyword evidence="11" id="KW-0812">Transmembrane</keyword>
<name>A0A1M5NJL5_9FLAO</name>
<dbReference type="InterPro" id="IPR001341">
    <property type="entry name" value="Asp_kinase"/>
</dbReference>
<dbReference type="PANTHER" id="PTHR21499:SF59">
    <property type="entry name" value="ASPARTOKINASE"/>
    <property type="match status" value="1"/>
</dbReference>
<evidence type="ECO:0000256" key="7">
    <source>
        <dbReference type="ARBA" id="ARBA00047872"/>
    </source>
</evidence>
<protein>
    <recommendedName>
        <fullName evidence="9">Aspartokinase</fullName>
        <ecNumber evidence="9">2.7.2.4</ecNumber>
    </recommendedName>
</protein>
<evidence type="ECO:0000256" key="10">
    <source>
        <dbReference type="RuleBase" id="RU004249"/>
    </source>
</evidence>
<dbReference type="InterPro" id="IPR001048">
    <property type="entry name" value="Asp/Glu/Uridylate_kinase"/>
</dbReference>
<dbReference type="InterPro" id="IPR045865">
    <property type="entry name" value="ACT-like_dom_sf"/>
</dbReference>
<keyword evidence="5 9" id="KW-0418">Kinase</keyword>
<dbReference type="GO" id="GO:0005524">
    <property type="term" value="F:ATP binding"/>
    <property type="evidence" value="ECO:0007669"/>
    <property type="project" value="UniProtKB-KW"/>
</dbReference>
<comment type="catalytic activity">
    <reaction evidence="7 9">
        <text>L-aspartate + ATP = 4-phospho-L-aspartate + ADP</text>
        <dbReference type="Rhea" id="RHEA:23776"/>
        <dbReference type="ChEBI" id="CHEBI:29991"/>
        <dbReference type="ChEBI" id="CHEBI:30616"/>
        <dbReference type="ChEBI" id="CHEBI:57535"/>
        <dbReference type="ChEBI" id="CHEBI:456216"/>
        <dbReference type="EC" id="2.7.2.4"/>
    </reaction>
</comment>
<dbReference type="Pfam" id="PF00696">
    <property type="entry name" value="AA_kinase"/>
    <property type="match status" value="1"/>
</dbReference>
<dbReference type="UniPathway" id="UPA00051">
    <property type="reaction ID" value="UER00462"/>
</dbReference>
<keyword evidence="11" id="KW-0472">Membrane</keyword>
<dbReference type="GO" id="GO:0005829">
    <property type="term" value="C:cytosol"/>
    <property type="evidence" value="ECO:0007669"/>
    <property type="project" value="TreeGrafter"/>
</dbReference>
<feature type="binding site" evidence="8">
    <location>
        <position position="141"/>
    </location>
    <ligand>
        <name>substrate</name>
    </ligand>
</feature>
<feature type="binding site" evidence="8">
    <location>
        <begin position="25"/>
        <end position="28"/>
    </location>
    <ligand>
        <name>ATP</name>
        <dbReference type="ChEBI" id="CHEBI:30616"/>
    </ligand>
</feature>
<sequence length="437" mass="50154">MTVGIWNLKFGIYIIGIYIIMRVFKFGGASVKDAAGIKNVYDVLQKVGYEDVLLVVSAMGKTTNALELVIKNYFDKSPELNSSVQEVKKYHNQIIMDLFEDEKNQVFVAVNLLFADLEYFLAHNKSPNYNFVYDQIVSFGELISTTILSHFMNFMGIKTQWLDVRNFIKTDANYRDAEVNWELTQKNISKNVKRKTLNITQGFLGSDENNFTTTLGREGSDYTAAIFAYCLNAESVTIWKDVPGVMNADPRYFEKARLLNQISYREAIELAFYGATVIHPKTLQPLQKKEIPLYVKSFINPLLKGTSVSRGADLEPYLPCFIVKRNQLLISLSSIDFSFIMEENISEIFALFHQFKLKVNLIQNSAISFSVCVEDKFGNFKELNTLLSKKFKVEYNENVTLYTIRHFDENAAKTVEHNKIVLLKQLSRETMQVITKE</sequence>
<evidence type="ECO:0000256" key="4">
    <source>
        <dbReference type="ARBA" id="ARBA00022741"/>
    </source>
</evidence>
<comment type="pathway">
    <text evidence="1 10">Amino-acid biosynthesis; L-lysine biosynthesis via DAP pathway; (S)-tetrahydrodipicolinate from L-aspartate: step 1/4.</text>
</comment>
<dbReference type="NCBIfam" id="TIGR00657">
    <property type="entry name" value="asp_kinases"/>
    <property type="match status" value="1"/>
</dbReference>
<dbReference type="PANTHER" id="PTHR21499">
    <property type="entry name" value="ASPARTATE KINASE"/>
    <property type="match status" value="1"/>
</dbReference>
<dbReference type="GO" id="GO:0009090">
    <property type="term" value="P:homoserine biosynthetic process"/>
    <property type="evidence" value="ECO:0007669"/>
    <property type="project" value="TreeGrafter"/>
</dbReference>
<evidence type="ECO:0000256" key="3">
    <source>
        <dbReference type="ARBA" id="ARBA00022679"/>
    </source>
</evidence>
<evidence type="ECO:0000259" key="12">
    <source>
        <dbReference type="Pfam" id="PF00696"/>
    </source>
</evidence>
<dbReference type="Gene3D" id="1.20.120.1320">
    <property type="entry name" value="Aspartokinase, catalytic domain"/>
    <property type="match status" value="1"/>
</dbReference>
<evidence type="ECO:0000256" key="8">
    <source>
        <dbReference type="PIRSR" id="PIRSR000726-1"/>
    </source>
</evidence>
<keyword evidence="6 8" id="KW-0067">ATP-binding</keyword>
<dbReference type="EC" id="2.7.2.4" evidence="9"/>
<gene>
    <name evidence="13" type="ORF">SAMN05444372_111104</name>
</gene>
<dbReference type="GO" id="GO:0009089">
    <property type="term" value="P:lysine biosynthetic process via diaminopimelate"/>
    <property type="evidence" value="ECO:0007669"/>
    <property type="project" value="UniProtKB-UniPathway"/>
</dbReference>
<evidence type="ECO:0000313" key="14">
    <source>
        <dbReference type="Proteomes" id="UP000184020"/>
    </source>
</evidence>
<dbReference type="Proteomes" id="UP000184020">
    <property type="component" value="Unassembled WGS sequence"/>
</dbReference>
<feature type="domain" description="Aspartate/glutamate/uridylate kinase" evidence="12">
    <location>
        <begin position="22"/>
        <end position="297"/>
    </location>
</feature>
<dbReference type="InterPro" id="IPR005260">
    <property type="entry name" value="Asp_kin_monofn"/>
</dbReference>
<comment type="pathway">
    <text evidence="10">Amino-acid biosynthesis; L-methionine biosynthesis via de novo pathway; L-homoserine from L-aspartate: step 1/3.</text>
</comment>
<evidence type="ECO:0000256" key="9">
    <source>
        <dbReference type="RuleBase" id="RU003448"/>
    </source>
</evidence>
<proteinExistence type="inferred from homology"/>
<dbReference type="EMBL" id="FQWF01000011">
    <property type="protein sequence ID" value="SHG89766.1"/>
    <property type="molecule type" value="Genomic_DNA"/>
</dbReference>
<dbReference type="UniPathway" id="UPA00050">
    <property type="reaction ID" value="UER00461"/>
</dbReference>
<dbReference type="Gene3D" id="3.40.1160.10">
    <property type="entry name" value="Acetylglutamate kinase-like"/>
    <property type="match status" value="1"/>
</dbReference>
<comment type="similarity">
    <text evidence="2 9">Belongs to the aspartokinase family.</text>
</comment>
<keyword evidence="14" id="KW-1185">Reference proteome</keyword>
<keyword evidence="3 9" id="KW-0808">Transferase</keyword>
<evidence type="ECO:0000256" key="5">
    <source>
        <dbReference type="ARBA" id="ARBA00022777"/>
    </source>
</evidence>
<reference evidence="14" key="1">
    <citation type="submission" date="2016-11" db="EMBL/GenBank/DDBJ databases">
        <authorList>
            <person name="Varghese N."/>
            <person name="Submissions S."/>
        </authorList>
    </citation>
    <scope>NUCLEOTIDE SEQUENCE [LARGE SCALE GENOMIC DNA]</scope>
    <source>
        <strain evidence="14">DSM 17659</strain>
    </source>
</reference>
<dbReference type="CDD" id="cd04243">
    <property type="entry name" value="AAK_AK-HSDH-like"/>
    <property type="match status" value="1"/>
</dbReference>
<dbReference type="InterPro" id="IPR036393">
    <property type="entry name" value="AceGlu_kinase-like_sf"/>
</dbReference>
<comment type="pathway">
    <text evidence="10">Amino-acid biosynthesis; L-threonine biosynthesis; L-threonine from L-aspartate: step 1/5.</text>
</comment>
<evidence type="ECO:0000256" key="1">
    <source>
        <dbReference type="ARBA" id="ARBA00004766"/>
    </source>
</evidence>
<evidence type="ECO:0000256" key="2">
    <source>
        <dbReference type="ARBA" id="ARBA00010122"/>
    </source>
</evidence>
<keyword evidence="10" id="KW-0028">Amino-acid biosynthesis</keyword>
<dbReference type="SUPFAM" id="SSF53633">
    <property type="entry name" value="Carbamate kinase-like"/>
    <property type="match status" value="1"/>
</dbReference>
<feature type="transmembrane region" description="Helical" evidence="11">
    <location>
        <begin position="6"/>
        <end position="24"/>
    </location>
</feature>
<dbReference type="SUPFAM" id="SSF55021">
    <property type="entry name" value="ACT-like"/>
    <property type="match status" value="1"/>
</dbReference>
<dbReference type="AlphaFoldDB" id="A0A1M5NJL5"/>
<feature type="binding site" evidence="8">
    <location>
        <position position="251"/>
    </location>
    <ligand>
        <name>ATP</name>
        <dbReference type="ChEBI" id="CHEBI:30616"/>
    </ligand>
</feature>
<dbReference type="GO" id="GO:0004072">
    <property type="term" value="F:aspartate kinase activity"/>
    <property type="evidence" value="ECO:0007669"/>
    <property type="project" value="UniProtKB-EC"/>
</dbReference>
<evidence type="ECO:0000256" key="11">
    <source>
        <dbReference type="SAM" id="Phobius"/>
    </source>
</evidence>
<keyword evidence="4 8" id="KW-0547">Nucleotide-binding</keyword>
<dbReference type="InterPro" id="IPR042199">
    <property type="entry name" value="AsparK_Bifunc_asparK/hSer_DH"/>
</dbReference>
<dbReference type="PIRSF" id="PIRSF000726">
    <property type="entry name" value="Asp_kin"/>
    <property type="match status" value="1"/>
</dbReference>
<evidence type="ECO:0000313" key="13">
    <source>
        <dbReference type="EMBL" id="SHG89766.1"/>
    </source>
</evidence>
<keyword evidence="11" id="KW-1133">Transmembrane helix</keyword>
<evidence type="ECO:0000256" key="6">
    <source>
        <dbReference type="ARBA" id="ARBA00022840"/>
    </source>
</evidence>
<dbReference type="STRING" id="229205.SAMN05444372_111104"/>
<organism evidence="13 14">
    <name type="scientific">Flavobacterium micromati</name>
    <dbReference type="NCBI Taxonomy" id="229205"/>
    <lineage>
        <taxon>Bacteria</taxon>
        <taxon>Pseudomonadati</taxon>
        <taxon>Bacteroidota</taxon>
        <taxon>Flavobacteriia</taxon>
        <taxon>Flavobacteriales</taxon>
        <taxon>Flavobacteriaceae</taxon>
        <taxon>Flavobacterium</taxon>
    </lineage>
</organism>
<dbReference type="UniPathway" id="UPA00034">
    <property type="reaction ID" value="UER00015"/>
</dbReference>